<proteinExistence type="predicted"/>
<accession>A0A2H3TN36</accession>
<reference evidence="2" key="1">
    <citation type="submission" date="2016-09" db="EMBL/GenBank/DDBJ databases">
        <authorList>
            <person name="Guldener U."/>
        </authorList>
    </citation>
    <scope>NUCLEOTIDE SEQUENCE [LARGE SCALE GENOMIC DNA]</scope>
    <source>
        <strain evidence="2">V64-1</strain>
    </source>
</reference>
<organism evidence="1 2">
    <name type="scientific">Fusarium oxysporum</name>
    <name type="common">Fusarium vascular wilt</name>
    <dbReference type="NCBI Taxonomy" id="5507"/>
    <lineage>
        <taxon>Eukaryota</taxon>
        <taxon>Fungi</taxon>
        <taxon>Dikarya</taxon>
        <taxon>Ascomycota</taxon>
        <taxon>Pezizomycotina</taxon>
        <taxon>Sordariomycetes</taxon>
        <taxon>Hypocreomycetidae</taxon>
        <taxon>Hypocreales</taxon>
        <taxon>Nectriaceae</taxon>
        <taxon>Fusarium</taxon>
        <taxon>Fusarium oxysporum species complex</taxon>
    </lineage>
</organism>
<gene>
    <name evidence="1" type="ORF">FRV6_14186</name>
</gene>
<dbReference type="Proteomes" id="UP000219369">
    <property type="component" value="Unassembled WGS sequence"/>
</dbReference>
<name>A0A2H3TN36_FUSOX</name>
<protein>
    <submittedName>
        <fullName evidence="1">Uncharacterized protein</fullName>
    </submittedName>
</protein>
<evidence type="ECO:0000313" key="2">
    <source>
        <dbReference type="Proteomes" id="UP000219369"/>
    </source>
</evidence>
<dbReference type="EMBL" id="FMJY01000008">
    <property type="protein sequence ID" value="SCO90058.1"/>
    <property type="molecule type" value="Genomic_DNA"/>
</dbReference>
<dbReference type="AlphaFoldDB" id="A0A2H3TN36"/>
<evidence type="ECO:0000313" key="1">
    <source>
        <dbReference type="EMBL" id="SCO90058.1"/>
    </source>
</evidence>
<sequence>MSQKNGILSVICAGRQSNHELSEIARALIIQAVESGSSADSVAKSHEQQYAELSGTITVANGGLCNGYRYLKKPLVSGFFGVKLGGKISMNCWRPFSATNRQFNRNPIINEIGYSGSLMRSS</sequence>